<dbReference type="CTD" id="4509"/>
<proteinExistence type="predicted"/>
<accession>F8UX93</accession>
<dbReference type="GeneID" id="10964017"/>
<dbReference type="AlphaFoldDB" id="F8UX93"/>
<gene>
    <name evidence="3" type="primary">ATP8</name>
</gene>
<dbReference type="EMBL" id="JF964960">
    <property type="protein sequence ID" value="AEH59654.1"/>
    <property type="molecule type" value="Genomic_DNA"/>
</dbReference>
<geneLocation type="mitochondrion" evidence="3"/>
<keyword evidence="2" id="KW-1133">Transmembrane helix</keyword>
<keyword evidence="2" id="KW-0812">Transmembrane</keyword>
<feature type="transmembrane region" description="Helical" evidence="2">
    <location>
        <begin position="6"/>
        <end position="24"/>
    </location>
</feature>
<keyword evidence="2" id="KW-0472">Membrane</keyword>
<protein>
    <submittedName>
        <fullName evidence="3">ATP synthase F0 subunit 8</fullName>
    </submittedName>
</protein>
<evidence type="ECO:0000256" key="2">
    <source>
        <dbReference type="SAM" id="Phobius"/>
    </source>
</evidence>
<name>F8UX93_9SAUR</name>
<dbReference type="RefSeq" id="YP_004733098.1">
    <property type="nucleotide sequence ID" value="NC_015793.1"/>
</dbReference>
<keyword evidence="3" id="KW-0496">Mitochondrion</keyword>
<evidence type="ECO:0000256" key="1">
    <source>
        <dbReference type="SAM" id="MobiDB-lite"/>
    </source>
</evidence>
<sequence length="54" mass="6148">MPQLDTIFILAVFTWAWSVLCLTMKKISSILMTSGPKKHSNIKKMKQSPALPWT</sequence>
<feature type="compositionally biased region" description="Basic residues" evidence="1">
    <location>
        <begin position="36"/>
        <end position="46"/>
    </location>
</feature>
<reference evidence="3" key="1">
    <citation type="submission" date="2011-05" db="EMBL/GenBank/DDBJ databases">
        <title>Complete chondriome for Nerodia sipedon (brown water snake - Tennessee specimen).</title>
        <authorList>
            <person name="Huff K.A."/>
            <person name="Ritchey P.A."/>
            <person name="Cahoon A.B."/>
        </authorList>
    </citation>
    <scope>NUCLEOTIDE SEQUENCE</scope>
</reference>
<organism evidence="3">
    <name type="scientific">Nerodia sipedon</name>
    <dbReference type="NCBI Taxonomy" id="8592"/>
    <lineage>
        <taxon>Eukaryota</taxon>
        <taxon>Metazoa</taxon>
        <taxon>Chordata</taxon>
        <taxon>Craniata</taxon>
        <taxon>Vertebrata</taxon>
        <taxon>Euteleostomi</taxon>
        <taxon>Lepidosauria</taxon>
        <taxon>Squamata</taxon>
        <taxon>Bifurcata</taxon>
        <taxon>Unidentata</taxon>
        <taxon>Episquamata</taxon>
        <taxon>Toxicofera</taxon>
        <taxon>Serpentes</taxon>
        <taxon>Colubroidea</taxon>
        <taxon>Colubridae</taxon>
        <taxon>Natricinae</taxon>
        <taxon>Nerodia</taxon>
    </lineage>
</organism>
<feature type="region of interest" description="Disordered" evidence="1">
    <location>
        <begin position="35"/>
        <end position="54"/>
    </location>
</feature>
<evidence type="ECO:0000313" key="3">
    <source>
        <dbReference type="EMBL" id="AEH59654.1"/>
    </source>
</evidence>